<protein>
    <submittedName>
        <fullName evidence="4">Uncharacterized protein</fullName>
    </submittedName>
</protein>
<accession>A0A914PIF2</accession>
<reference evidence="4" key="1">
    <citation type="submission" date="2022-11" db="UniProtKB">
        <authorList>
            <consortium name="WormBaseParasite"/>
        </authorList>
    </citation>
    <scope>IDENTIFICATION</scope>
</reference>
<feature type="region of interest" description="Disordered" evidence="2">
    <location>
        <begin position="1"/>
        <end position="26"/>
    </location>
</feature>
<feature type="compositionally biased region" description="Basic and acidic residues" evidence="2">
    <location>
        <begin position="371"/>
        <end position="384"/>
    </location>
</feature>
<feature type="compositionally biased region" description="Basic and acidic residues" evidence="2">
    <location>
        <begin position="624"/>
        <end position="637"/>
    </location>
</feature>
<evidence type="ECO:0000313" key="3">
    <source>
        <dbReference type="Proteomes" id="UP000887578"/>
    </source>
</evidence>
<keyword evidence="1" id="KW-0175">Coiled coil</keyword>
<organism evidence="3 4">
    <name type="scientific">Panagrolaimus davidi</name>
    <dbReference type="NCBI Taxonomy" id="227884"/>
    <lineage>
        <taxon>Eukaryota</taxon>
        <taxon>Metazoa</taxon>
        <taxon>Ecdysozoa</taxon>
        <taxon>Nematoda</taxon>
        <taxon>Chromadorea</taxon>
        <taxon>Rhabditida</taxon>
        <taxon>Tylenchina</taxon>
        <taxon>Panagrolaimomorpha</taxon>
        <taxon>Panagrolaimoidea</taxon>
        <taxon>Panagrolaimidae</taxon>
        <taxon>Panagrolaimus</taxon>
    </lineage>
</organism>
<feature type="region of interest" description="Disordered" evidence="2">
    <location>
        <begin position="315"/>
        <end position="651"/>
    </location>
</feature>
<evidence type="ECO:0000256" key="2">
    <source>
        <dbReference type="SAM" id="MobiDB-lite"/>
    </source>
</evidence>
<feature type="compositionally biased region" description="Basic and acidic residues" evidence="2">
    <location>
        <begin position="418"/>
        <end position="439"/>
    </location>
</feature>
<feature type="compositionally biased region" description="Polar residues" evidence="2">
    <location>
        <begin position="446"/>
        <end position="456"/>
    </location>
</feature>
<feature type="compositionally biased region" description="Basic and acidic residues" evidence="2">
    <location>
        <begin position="202"/>
        <end position="223"/>
    </location>
</feature>
<dbReference type="SUPFAM" id="SSF58113">
    <property type="entry name" value="Apolipoprotein A-I"/>
    <property type="match status" value="1"/>
</dbReference>
<feature type="coiled-coil region" evidence="1">
    <location>
        <begin position="39"/>
        <end position="109"/>
    </location>
</feature>
<keyword evidence="3" id="KW-1185">Reference proteome</keyword>
<evidence type="ECO:0000256" key="1">
    <source>
        <dbReference type="SAM" id="Coils"/>
    </source>
</evidence>
<feature type="compositionally biased region" description="Basic and acidic residues" evidence="2">
    <location>
        <begin position="457"/>
        <end position="475"/>
    </location>
</feature>
<feature type="compositionally biased region" description="Polar residues" evidence="2">
    <location>
        <begin position="1"/>
        <end position="14"/>
    </location>
</feature>
<feature type="compositionally biased region" description="Basic and acidic residues" evidence="2">
    <location>
        <begin position="559"/>
        <end position="583"/>
    </location>
</feature>
<dbReference type="AlphaFoldDB" id="A0A914PIF2"/>
<feature type="region of interest" description="Disordered" evidence="2">
    <location>
        <begin position="111"/>
        <end position="133"/>
    </location>
</feature>
<feature type="compositionally biased region" description="Basic and acidic residues" evidence="2">
    <location>
        <begin position="315"/>
        <end position="331"/>
    </location>
</feature>
<feature type="compositionally biased region" description="Basic and acidic residues" evidence="2">
    <location>
        <begin position="601"/>
        <end position="614"/>
    </location>
</feature>
<feature type="compositionally biased region" description="Basic and acidic residues" evidence="2">
    <location>
        <begin position="236"/>
        <end position="256"/>
    </location>
</feature>
<feature type="compositionally biased region" description="Basic and acidic residues" evidence="2">
    <location>
        <begin position="483"/>
        <end position="506"/>
    </location>
</feature>
<sequence length="651" mass="71819">MNSEHVLNDLSTKIVNDVLPPEKESDLAINKSSVVAEVEHDTEDISKKAQQTLENLKDQAGDIMNNLRDITREVGSHENSPSHGVVEGLKAMAEEAQEKADEVSEWAKEKVEEVKSSFEQHADAPKEEDNTIIGDLKEAAGKAQQKFEEVVVQSEKLINEHDSSPAGGDHHNESFKVERVLDSPLKAETGVPNVQADPFTTIKDDDNEVHHFEKHGHESHESEISFVGNDSAEASSDIREHRPSPEDITADEKHGEHIELPVINDPFEAISSTVMSEAVPVVIDEDAPEVPARSLSPHGEHLAVGEDDHKFHDEEHTEATHVHEEESKEEIPLETYEEPSPQRETTPPVLAAVAFDGHQGDGTEGYSQDIHISDVVEQALHEKSPIQIESDEPLPPPNTDAPASLTENIPAQIVIEDVDAKGHDDDLKLDITQDDEHQQELPSPPQLASQEHSPQQKSDDVSLERTKRSIEEYPKEPSPPVEAIHDYAKDVEKESSPPALEEHSHTEALGGNIISSIAHKKDSPPPVPKITTKPPTPPSSPIEDKAEEDVIVPKIVVPETKEEKEKSTVTTKTTHEESYHVKPIDLTPLPEDEPIPVGIPEVKHIETVKEEKAKKDKKGSASSEDDKDKTATTRRQEGGIVGNIRRRCTIL</sequence>
<feature type="compositionally biased region" description="Pro residues" evidence="2">
    <location>
        <begin position="524"/>
        <end position="540"/>
    </location>
</feature>
<dbReference type="Proteomes" id="UP000887578">
    <property type="component" value="Unplaced"/>
</dbReference>
<feature type="region of interest" description="Disordered" evidence="2">
    <location>
        <begin position="187"/>
        <end position="256"/>
    </location>
</feature>
<evidence type="ECO:0000313" key="4">
    <source>
        <dbReference type="WBParaSite" id="PDA_v2.g15494.t1"/>
    </source>
</evidence>
<dbReference type="WBParaSite" id="PDA_v2.g15494.t1">
    <property type="protein sequence ID" value="PDA_v2.g15494.t1"/>
    <property type="gene ID" value="PDA_v2.g15494"/>
</dbReference>
<name>A0A914PIF2_9BILA</name>
<proteinExistence type="predicted"/>
<dbReference type="Gene3D" id="1.20.120.20">
    <property type="entry name" value="Apolipoprotein"/>
    <property type="match status" value="1"/>
</dbReference>